<dbReference type="AlphaFoldDB" id="A0A6J6R377"/>
<proteinExistence type="predicted"/>
<organism evidence="2">
    <name type="scientific">freshwater metagenome</name>
    <dbReference type="NCBI Taxonomy" id="449393"/>
    <lineage>
        <taxon>unclassified sequences</taxon>
        <taxon>metagenomes</taxon>
        <taxon>ecological metagenomes</taxon>
    </lineage>
</organism>
<feature type="transmembrane region" description="Helical" evidence="1">
    <location>
        <begin position="49"/>
        <end position="68"/>
    </location>
</feature>
<evidence type="ECO:0000313" key="2">
    <source>
        <dbReference type="EMBL" id="CAB4718421.1"/>
    </source>
</evidence>
<evidence type="ECO:0000256" key="1">
    <source>
        <dbReference type="SAM" id="Phobius"/>
    </source>
</evidence>
<feature type="transmembrane region" description="Helical" evidence="1">
    <location>
        <begin position="206"/>
        <end position="226"/>
    </location>
</feature>
<keyword evidence="1" id="KW-0472">Membrane</keyword>
<keyword evidence="1" id="KW-1133">Transmembrane helix</keyword>
<sequence>MTSTESARAPGKLNSSLGVVLVQALNSLSTVVQMVLFAILLPREAFDDYAVWITCAMFGLGMAQGIGSDRVLIGSRTAKDGGASALVLAGAVLVGQLGVSLWLGSWELVACSAAVGLWAIWDYLRVVQGFEEATRFLARDLGVLVLQVASVSIAALAGLDHRSLVLVWWGIAAVGYAVFLASTPVVRTARLTAGARVVWGDRRESLPLLFDAALGGFPLVLALALIRSQGDPGDASAARMAFTLLGPVTVLGLAARRIVYSARAAGGFSAATRAKFAAAVLLTFAVCVAILAMTRTPLYPLILDGFEGLSWFAILGFAVTYAALMAAMLPAANLRADRRTTEVGLARAASTGVALAYMVVVTPFDSVAVVAWSVAAASLANAAVLFAVQGLRPLRRRPVADDAVHG</sequence>
<feature type="transmembrane region" description="Helical" evidence="1">
    <location>
        <begin position="136"/>
        <end position="159"/>
    </location>
</feature>
<feature type="transmembrane region" description="Helical" evidence="1">
    <location>
        <begin position="370"/>
        <end position="388"/>
    </location>
</feature>
<feature type="transmembrane region" description="Helical" evidence="1">
    <location>
        <begin position="238"/>
        <end position="255"/>
    </location>
</feature>
<keyword evidence="1" id="KW-0812">Transmembrane</keyword>
<feature type="transmembrane region" description="Helical" evidence="1">
    <location>
        <begin position="309"/>
        <end position="332"/>
    </location>
</feature>
<feature type="transmembrane region" description="Helical" evidence="1">
    <location>
        <begin position="344"/>
        <end position="364"/>
    </location>
</feature>
<protein>
    <submittedName>
        <fullName evidence="2">Unannotated protein</fullName>
    </submittedName>
</protein>
<feature type="transmembrane region" description="Helical" evidence="1">
    <location>
        <begin position="276"/>
        <end position="294"/>
    </location>
</feature>
<name>A0A6J6R377_9ZZZZ</name>
<feature type="transmembrane region" description="Helical" evidence="1">
    <location>
        <begin position="20"/>
        <end position="43"/>
    </location>
</feature>
<reference evidence="2" key="1">
    <citation type="submission" date="2020-05" db="EMBL/GenBank/DDBJ databases">
        <authorList>
            <person name="Chiriac C."/>
            <person name="Salcher M."/>
            <person name="Ghai R."/>
            <person name="Kavagutti S V."/>
        </authorList>
    </citation>
    <scope>NUCLEOTIDE SEQUENCE</scope>
</reference>
<gene>
    <name evidence="2" type="ORF">UFOPK2579_01828</name>
</gene>
<feature type="transmembrane region" description="Helical" evidence="1">
    <location>
        <begin position="165"/>
        <end position="186"/>
    </location>
</feature>
<accession>A0A6J6R377</accession>
<feature type="transmembrane region" description="Helical" evidence="1">
    <location>
        <begin position="80"/>
        <end position="99"/>
    </location>
</feature>
<dbReference type="EMBL" id="CAEZXR010000229">
    <property type="protein sequence ID" value="CAB4718421.1"/>
    <property type="molecule type" value="Genomic_DNA"/>
</dbReference>